<dbReference type="InterPro" id="IPR025641">
    <property type="entry name" value="DUF4340"/>
</dbReference>
<dbReference type="Pfam" id="PF14238">
    <property type="entry name" value="DUF4340"/>
    <property type="match status" value="1"/>
</dbReference>
<dbReference type="RefSeq" id="WP_193538439.1">
    <property type="nucleotide sequence ID" value="NZ_JADCKF010000010.1"/>
</dbReference>
<dbReference type="EMBL" id="JADCKF010000010">
    <property type="protein sequence ID" value="MBE5056644.1"/>
    <property type="molecule type" value="Genomic_DNA"/>
</dbReference>
<evidence type="ECO:0000259" key="1">
    <source>
        <dbReference type="Pfam" id="PF14238"/>
    </source>
</evidence>
<organism evidence="2 3">
    <name type="scientific">Pseudoflavonifractor gallinarum</name>
    <dbReference type="NCBI Taxonomy" id="2779352"/>
    <lineage>
        <taxon>Bacteria</taxon>
        <taxon>Bacillati</taxon>
        <taxon>Bacillota</taxon>
        <taxon>Clostridia</taxon>
        <taxon>Eubacteriales</taxon>
        <taxon>Oscillospiraceae</taxon>
        <taxon>Pseudoflavonifractor</taxon>
    </lineage>
</organism>
<sequence length="335" mass="35820">MNRQKTTLTVLLGLLALCAGAYLALRMWNSSHPPATDTISVTAFSDPSSFSFLGTDGESLSFTKQNGVWQWNEDSTFPADQSAVESLAEDLSHVEAVRAISDPEPLSAYGLDSPAYTIQVADSGGMGATLLIGAAVNSDYYAALEGGETVYTISSSLLDTLSIGLMDLAEPESIPSVREDNIQSIQWESGGTTLLLTKDTETLSVESEDTGSVETVTEYHWTVNGNAVPQDNETLSLLLDELSFLGFSSCYDYDAEESVLASCGLTEPALVLTVSYDDGQSFTLSVGQMDGDGTYRFALLNDSRAIQRLSASSIDVLMGLTQEQLLTAPDTEEDT</sequence>
<evidence type="ECO:0000313" key="2">
    <source>
        <dbReference type="EMBL" id="MBE5056644.1"/>
    </source>
</evidence>
<reference evidence="2 3" key="1">
    <citation type="submission" date="2020-10" db="EMBL/GenBank/DDBJ databases">
        <title>ChiBAC.</title>
        <authorList>
            <person name="Zenner C."/>
            <person name="Hitch T.C.A."/>
            <person name="Clavel T."/>
        </authorList>
    </citation>
    <scope>NUCLEOTIDE SEQUENCE [LARGE SCALE GENOMIC DNA]</scope>
    <source>
        <strain evidence="2 3">DSM 107456</strain>
    </source>
</reference>
<comment type="caution">
    <text evidence="2">The sequence shown here is derived from an EMBL/GenBank/DDBJ whole genome shotgun (WGS) entry which is preliminary data.</text>
</comment>
<dbReference type="Proteomes" id="UP000806211">
    <property type="component" value="Unassembled WGS sequence"/>
</dbReference>
<name>A0ABR9RD54_9FIRM</name>
<proteinExistence type="predicted"/>
<accession>A0ABR9RD54</accession>
<keyword evidence="3" id="KW-1185">Reference proteome</keyword>
<gene>
    <name evidence="2" type="ORF">INF37_11660</name>
</gene>
<evidence type="ECO:0000313" key="3">
    <source>
        <dbReference type="Proteomes" id="UP000806211"/>
    </source>
</evidence>
<feature type="domain" description="DUF4340" evidence="1">
    <location>
        <begin position="69"/>
        <end position="211"/>
    </location>
</feature>
<protein>
    <submittedName>
        <fullName evidence="2">DUF4340 domain-containing protein</fullName>
    </submittedName>
</protein>